<dbReference type="PANTHER" id="PTHR30151">
    <property type="entry name" value="ALKANE SULFONATE ABC TRANSPORTER-RELATED, MEMBRANE SUBUNIT"/>
    <property type="match status" value="1"/>
</dbReference>
<evidence type="ECO:0000256" key="6">
    <source>
        <dbReference type="ARBA" id="ARBA00023136"/>
    </source>
</evidence>
<dbReference type="Gene3D" id="1.10.3720.10">
    <property type="entry name" value="MetI-like"/>
    <property type="match status" value="1"/>
</dbReference>
<proteinExistence type="inferred from homology"/>
<feature type="transmembrane region" description="Helical" evidence="7">
    <location>
        <begin position="91"/>
        <end position="117"/>
    </location>
</feature>
<evidence type="ECO:0000256" key="5">
    <source>
        <dbReference type="ARBA" id="ARBA00022989"/>
    </source>
</evidence>
<evidence type="ECO:0000313" key="9">
    <source>
        <dbReference type="EMBL" id="QQP88178.1"/>
    </source>
</evidence>
<keyword evidence="3" id="KW-1003">Cell membrane</keyword>
<evidence type="ECO:0000256" key="7">
    <source>
        <dbReference type="RuleBase" id="RU363032"/>
    </source>
</evidence>
<accession>A0ABX7B1K8</accession>
<organism evidence="9 10">
    <name type="scientific">Skermanella cutis</name>
    <dbReference type="NCBI Taxonomy" id="2775420"/>
    <lineage>
        <taxon>Bacteria</taxon>
        <taxon>Pseudomonadati</taxon>
        <taxon>Pseudomonadota</taxon>
        <taxon>Alphaproteobacteria</taxon>
        <taxon>Rhodospirillales</taxon>
        <taxon>Azospirillaceae</taxon>
        <taxon>Skermanella</taxon>
    </lineage>
</organism>
<feature type="transmembrane region" description="Helical" evidence="7">
    <location>
        <begin position="52"/>
        <end position="79"/>
    </location>
</feature>
<keyword evidence="2 7" id="KW-0813">Transport</keyword>
<sequence length="258" mass="27806">MMRAVRPMVRPLVTAAVLIAAWQALVWATGVPRFILPDPARVAMALWERAGLIGYHALFTIGEILGGLALGVVLGAATALTLSYFRPARRWLMPVLVFSQAIPVFALAPLLVLWLGYGMASKVAMATLIIYFPVTSAFFDGLRRTEPGWLDLARTMGGSRWSTLVRIRLPAALPAFASGLRVATAVAPIGAVVGEWVGASAGLGYLMLHANGRMQVDLMFAALLTLAAIAVALYFAVDALLRRALPWQPDNNPDEERD</sequence>
<evidence type="ECO:0000256" key="1">
    <source>
        <dbReference type="ARBA" id="ARBA00004651"/>
    </source>
</evidence>
<evidence type="ECO:0000259" key="8">
    <source>
        <dbReference type="PROSITE" id="PS50928"/>
    </source>
</evidence>
<protein>
    <submittedName>
        <fullName evidence="9">ABC transporter permease</fullName>
    </submittedName>
</protein>
<gene>
    <name evidence="9" type="ORF">IGS68_19250</name>
</gene>
<comment type="subcellular location">
    <subcellularLocation>
        <location evidence="1 7">Cell membrane</location>
        <topology evidence="1 7">Multi-pass membrane protein</topology>
    </subcellularLocation>
</comment>
<dbReference type="Pfam" id="PF00528">
    <property type="entry name" value="BPD_transp_1"/>
    <property type="match status" value="1"/>
</dbReference>
<dbReference type="PANTHER" id="PTHR30151:SF20">
    <property type="entry name" value="ABC TRANSPORTER PERMEASE PROTEIN HI_0355-RELATED"/>
    <property type="match status" value="1"/>
</dbReference>
<dbReference type="SUPFAM" id="SSF161098">
    <property type="entry name" value="MetI-like"/>
    <property type="match status" value="1"/>
</dbReference>
<keyword evidence="4 7" id="KW-0812">Transmembrane</keyword>
<feature type="domain" description="ABC transmembrane type-1" evidence="8">
    <location>
        <begin position="57"/>
        <end position="241"/>
    </location>
</feature>
<name>A0ABX7B1K8_9PROT</name>
<evidence type="ECO:0000256" key="2">
    <source>
        <dbReference type="ARBA" id="ARBA00022448"/>
    </source>
</evidence>
<feature type="transmembrane region" description="Helical" evidence="7">
    <location>
        <begin position="186"/>
        <end position="206"/>
    </location>
</feature>
<reference evidence="9" key="1">
    <citation type="submission" date="2021-02" db="EMBL/GenBank/DDBJ databases">
        <title>Skermanella TT6 skin isolate.</title>
        <authorList>
            <person name="Lee K."/>
            <person name="Ganzorig M."/>
        </authorList>
    </citation>
    <scope>NUCLEOTIDE SEQUENCE</scope>
    <source>
        <strain evidence="9">TT6</strain>
    </source>
</reference>
<evidence type="ECO:0000256" key="3">
    <source>
        <dbReference type="ARBA" id="ARBA00022475"/>
    </source>
</evidence>
<dbReference type="InterPro" id="IPR035906">
    <property type="entry name" value="MetI-like_sf"/>
</dbReference>
<evidence type="ECO:0000256" key="4">
    <source>
        <dbReference type="ARBA" id="ARBA00022692"/>
    </source>
</evidence>
<dbReference type="EMBL" id="CP067420">
    <property type="protein sequence ID" value="QQP88178.1"/>
    <property type="molecule type" value="Genomic_DNA"/>
</dbReference>
<dbReference type="InterPro" id="IPR000515">
    <property type="entry name" value="MetI-like"/>
</dbReference>
<dbReference type="CDD" id="cd06261">
    <property type="entry name" value="TM_PBP2"/>
    <property type="match status" value="1"/>
</dbReference>
<feature type="transmembrane region" description="Helical" evidence="7">
    <location>
        <begin position="123"/>
        <end position="142"/>
    </location>
</feature>
<dbReference type="PROSITE" id="PS50928">
    <property type="entry name" value="ABC_TM1"/>
    <property type="match status" value="1"/>
</dbReference>
<keyword evidence="10" id="KW-1185">Reference proteome</keyword>
<evidence type="ECO:0000313" key="10">
    <source>
        <dbReference type="Proteomes" id="UP000595197"/>
    </source>
</evidence>
<dbReference type="Proteomes" id="UP000595197">
    <property type="component" value="Chromosome"/>
</dbReference>
<keyword evidence="5 7" id="KW-1133">Transmembrane helix</keyword>
<comment type="similarity">
    <text evidence="7">Belongs to the binding-protein-dependent transport system permease family.</text>
</comment>
<keyword evidence="6 7" id="KW-0472">Membrane</keyword>
<feature type="transmembrane region" description="Helical" evidence="7">
    <location>
        <begin position="218"/>
        <end position="237"/>
    </location>
</feature>